<dbReference type="Pfam" id="PF13601">
    <property type="entry name" value="HTH_34"/>
    <property type="match status" value="1"/>
</dbReference>
<dbReference type="PANTHER" id="PTHR37318">
    <property type="entry name" value="BSL7504 PROTEIN"/>
    <property type="match status" value="1"/>
</dbReference>
<feature type="domain" description="Winged helix DNA-binding" evidence="1">
    <location>
        <begin position="16"/>
        <end position="94"/>
    </location>
</feature>
<dbReference type="EMBL" id="WXEW01000005">
    <property type="protein sequence ID" value="NAS23610.1"/>
    <property type="molecule type" value="Genomic_DNA"/>
</dbReference>
<comment type="caution">
    <text evidence="2">The sequence shown here is derived from an EMBL/GenBank/DDBJ whole genome shotgun (WGS) entry which is preliminary data.</text>
</comment>
<dbReference type="AlphaFoldDB" id="A0A7C9N1E7"/>
<sequence length="101" mass="10941">MSHPRHDLDEIIHSPVRMSVVAVLSAAGEVEFAFVRDAVEVTDPTLSKHVTTLEKAGYVEVVKGYLGKRPRTWLKLTPEGHAAFARHLAALKAIADGAGMP</sequence>
<dbReference type="SUPFAM" id="SSF46785">
    <property type="entry name" value="Winged helix' DNA-binding domain"/>
    <property type="match status" value="1"/>
</dbReference>
<keyword evidence="3" id="KW-1185">Reference proteome</keyword>
<dbReference type="PANTHER" id="PTHR37318:SF1">
    <property type="entry name" value="BSL7504 PROTEIN"/>
    <property type="match status" value="1"/>
</dbReference>
<proteinExistence type="predicted"/>
<evidence type="ECO:0000313" key="2">
    <source>
        <dbReference type="EMBL" id="NAS23610.1"/>
    </source>
</evidence>
<evidence type="ECO:0000259" key="1">
    <source>
        <dbReference type="Pfam" id="PF13601"/>
    </source>
</evidence>
<dbReference type="RefSeq" id="WP_161480874.1">
    <property type="nucleotide sequence ID" value="NZ_WXEW01000005.1"/>
</dbReference>
<evidence type="ECO:0000313" key="3">
    <source>
        <dbReference type="Proteomes" id="UP000479526"/>
    </source>
</evidence>
<protein>
    <submittedName>
        <fullName evidence="2">Helix-turn-helix domain-containing protein</fullName>
    </submittedName>
</protein>
<accession>A0A7C9N1E7</accession>
<dbReference type="InterPro" id="IPR036388">
    <property type="entry name" value="WH-like_DNA-bd_sf"/>
</dbReference>
<reference evidence="2 3" key="1">
    <citation type="submission" date="2020-01" db="EMBL/GenBank/DDBJ databases">
        <title>Herbidospora sp. NEAU-GS84 nov., a novel actinomycete isolated from soil.</title>
        <authorList>
            <person name="Han L."/>
        </authorList>
    </citation>
    <scope>NUCLEOTIDE SEQUENCE [LARGE SCALE GENOMIC DNA]</scope>
    <source>
        <strain evidence="2 3">NEAU-GS84</strain>
    </source>
</reference>
<gene>
    <name evidence="2" type="ORF">GT755_18155</name>
</gene>
<dbReference type="InterPro" id="IPR036390">
    <property type="entry name" value="WH_DNA-bd_sf"/>
</dbReference>
<dbReference type="Gene3D" id="1.10.10.10">
    <property type="entry name" value="Winged helix-like DNA-binding domain superfamily/Winged helix DNA-binding domain"/>
    <property type="match status" value="1"/>
</dbReference>
<dbReference type="InterPro" id="IPR027395">
    <property type="entry name" value="WH_DNA-bd_dom"/>
</dbReference>
<name>A0A7C9N1E7_9ACTN</name>
<dbReference type="Proteomes" id="UP000479526">
    <property type="component" value="Unassembled WGS sequence"/>
</dbReference>
<organism evidence="2 3">
    <name type="scientific">Herbidospora solisilvae</name>
    <dbReference type="NCBI Taxonomy" id="2696284"/>
    <lineage>
        <taxon>Bacteria</taxon>
        <taxon>Bacillati</taxon>
        <taxon>Actinomycetota</taxon>
        <taxon>Actinomycetes</taxon>
        <taxon>Streptosporangiales</taxon>
        <taxon>Streptosporangiaceae</taxon>
        <taxon>Herbidospora</taxon>
    </lineage>
</organism>